<dbReference type="AlphaFoldDB" id="A0A5K7S7Q5"/>
<dbReference type="Proteomes" id="UP001193389">
    <property type="component" value="Chromosome"/>
</dbReference>
<name>A0A5K7S7Q5_9BACT</name>
<protein>
    <submittedName>
        <fullName evidence="1">Uncharacterized protein</fullName>
    </submittedName>
</protein>
<reference evidence="1" key="1">
    <citation type="journal article" date="2020" name="Int. J. Syst. Evol. Microbiol.">
        <title>Aquipluma nitroreducens gen. nov. sp. nov., a novel facultatively anaerobic bacterium isolated from a freshwater lake.</title>
        <authorList>
            <person name="Watanabe M."/>
            <person name="Kojima H."/>
            <person name="Fukui M."/>
        </authorList>
    </citation>
    <scope>NUCLEOTIDE SEQUENCE</scope>
    <source>
        <strain evidence="1">MeG22</strain>
    </source>
</reference>
<evidence type="ECO:0000313" key="2">
    <source>
        <dbReference type="Proteomes" id="UP001193389"/>
    </source>
</evidence>
<evidence type="ECO:0000313" key="1">
    <source>
        <dbReference type="EMBL" id="BBE17479.1"/>
    </source>
</evidence>
<dbReference type="PROSITE" id="PS51257">
    <property type="entry name" value="PROKAR_LIPOPROTEIN"/>
    <property type="match status" value="1"/>
</dbReference>
<gene>
    <name evidence="1" type="ORF">AQPE_1629</name>
</gene>
<accession>A0A5K7S7Q5</accession>
<dbReference type="EMBL" id="AP018694">
    <property type="protein sequence ID" value="BBE17479.1"/>
    <property type="molecule type" value="Genomic_DNA"/>
</dbReference>
<organism evidence="1 2">
    <name type="scientific">Aquipluma nitroreducens</name>
    <dbReference type="NCBI Taxonomy" id="2010828"/>
    <lineage>
        <taxon>Bacteria</taxon>
        <taxon>Pseudomonadati</taxon>
        <taxon>Bacteroidota</taxon>
        <taxon>Bacteroidia</taxon>
        <taxon>Marinilabiliales</taxon>
        <taxon>Prolixibacteraceae</taxon>
        <taxon>Aquipluma</taxon>
    </lineage>
</organism>
<proteinExistence type="predicted"/>
<sequence length="101" mass="11506">MKSNIIFSFVLILLITISCKKDSETINSRNFIEINGDKRLFGSNLDLHLFIDHGTYDLGIYDAQYSKEIAGYLVDRLEIHLVITDSNLLDNTTDALKLIIK</sequence>
<dbReference type="KEGG" id="anf:AQPE_1629"/>
<keyword evidence="2" id="KW-1185">Reference proteome</keyword>